<feature type="domain" description="Transposase IS4-like" evidence="1">
    <location>
        <begin position="105"/>
        <end position="285"/>
    </location>
</feature>
<protein>
    <submittedName>
        <fullName evidence="2">DDE family transposase</fullName>
    </submittedName>
</protein>
<accession>A0A495J4G4</accession>
<evidence type="ECO:0000313" key="2">
    <source>
        <dbReference type="EMBL" id="RKR83876.1"/>
    </source>
</evidence>
<dbReference type="GO" id="GO:0003677">
    <property type="term" value="F:DNA binding"/>
    <property type="evidence" value="ECO:0007669"/>
    <property type="project" value="InterPro"/>
</dbReference>
<dbReference type="InterPro" id="IPR002559">
    <property type="entry name" value="Transposase_11"/>
</dbReference>
<dbReference type="OrthoDB" id="706456at2"/>
<dbReference type="GO" id="GO:0006313">
    <property type="term" value="P:DNA transposition"/>
    <property type="evidence" value="ECO:0007669"/>
    <property type="project" value="InterPro"/>
</dbReference>
<evidence type="ECO:0000313" key="3">
    <source>
        <dbReference type="Proteomes" id="UP000268007"/>
    </source>
</evidence>
<gene>
    <name evidence="2" type="ORF">BDD43_4091</name>
</gene>
<dbReference type="Proteomes" id="UP000268007">
    <property type="component" value="Unassembled WGS sequence"/>
</dbReference>
<dbReference type="RefSeq" id="WP_121199326.1">
    <property type="nucleotide sequence ID" value="NZ_RBKU01000001.1"/>
</dbReference>
<sequence length="307" mass="35831">MHSIKSNFDKILCVLRQVLGEDSPIFKKQVKPGPKTTFSDIEIIALACTAESMGHTSENYFFALLSKKDFPGLLSRRQYNDRRRKLKVQIEEVRKQVLSQIVTAQQVFIVDSMPLRLCRFARKNWVKIGAQHHYIKPNVGYCASQDEYYFGYKLHAVCSFEGAVQFFDVTPASYHDVNYLDSIGERFNETRKNNKDYIRLIADKGYTSQSYKKTLKEESKISLLYDSKANAKIENISFIPEPYRNKRKRIETVFSQLADQFRIQQNYAKTLVAYFTRIWSKLLSMTILNYINQKTNKPVSKIKYALM</sequence>
<proteinExistence type="predicted"/>
<dbReference type="GO" id="GO:0004803">
    <property type="term" value="F:transposase activity"/>
    <property type="evidence" value="ECO:0007669"/>
    <property type="project" value="InterPro"/>
</dbReference>
<dbReference type="EMBL" id="RBKU01000001">
    <property type="protein sequence ID" value="RKR83876.1"/>
    <property type="molecule type" value="Genomic_DNA"/>
</dbReference>
<evidence type="ECO:0000259" key="1">
    <source>
        <dbReference type="Pfam" id="PF01609"/>
    </source>
</evidence>
<dbReference type="NCBIfam" id="NF033520">
    <property type="entry name" value="transpos_IS982"/>
    <property type="match status" value="1"/>
</dbReference>
<comment type="caution">
    <text evidence="2">The sequence shown here is derived from an EMBL/GenBank/DDBJ whole genome shotgun (WGS) entry which is preliminary data.</text>
</comment>
<dbReference type="AlphaFoldDB" id="A0A495J4G4"/>
<dbReference type="Pfam" id="PF01609">
    <property type="entry name" value="DDE_Tnp_1"/>
    <property type="match status" value="1"/>
</dbReference>
<keyword evidence="3" id="KW-1185">Reference proteome</keyword>
<organism evidence="2 3">
    <name type="scientific">Mucilaginibacter gracilis</name>
    <dbReference type="NCBI Taxonomy" id="423350"/>
    <lineage>
        <taxon>Bacteria</taxon>
        <taxon>Pseudomonadati</taxon>
        <taxon>Bacteroidota</taxon>
        <taxon>Sphingobacteriia</taxon>
        <taxon>Sphingobacteriales</taxon>
        <taxon>Sphingobacteriaceae</taxon>
        <taxon>Mucilaginibacter</taxon>
    </lineage>
</organism>
<reference evidence="2 3" key="1">
    <citation type="submission" date="2018-10" db="EMBL/GenBank/DDBJ databases">
        <title>Genomic Encyclopedia of Archaeal and Bacterial Type Strains, Phase II (KMG-II): from individual species to whole genera.</title>
        <authorList>
            <person name="Goeker M."/>
        </authorList>
    </citation>
    <scope>NUCLEOTIDE SEQUENCE [LARGE SCALE GENOMIC DNA]</scope>
    <source>
        <strain evidence="2 3">DSM 18602</strain>
    </source>
</reference>
<name>A0A495J4G4_9SPHI</name>